<dbReference type="SUPFAM" id="SSF51306">
    <property type="entry name" value="LexA/Signal peptidase"/>
    <property type="match status" value="1"/>
</dbReference>
<feature type="domain" description="Peptidase S24/S26A/S26B/S26C" evidence="1">
    <location>
        <begin position="12"/>
        <end position="59"/>
    </location>
</feature>
<dbReference type="InterPro" id="IPR015927">
    <property type="entry name" value="Peptidase_S24_S26A/B/C"/>
</dbReference>
<organism evidence="2">
    <name type="scientific">Halomonas campaniensis</name>
    <dbReference type="NCBI Taxonomy" id="213554"/>
    <lineage>
        <taxon>Bacteria</taxon>
        <taxon>Pseudomonadati</taxon>
        <taxon>Pseudomonadota</taxon>
        <taxon>Gammaproteobacteria</taxon>
        <taxon>Oceanospirillales</taxon>
        <taxon>Halomonadaceae</taxon>
        <taxon>Halomonas</taxon>
    </lineage>
</organism>
<name>A0A3D0KIV1_9GAMM</name>
<dbReference type="Gene3D" id="2.10.109.10">
    <property type="entry name" value="Umud Fragment, subunit A"/>
    <property type="match status" value="1"/>
</dbReference>
<protein>
    <recommendedName>
        <fullName evidence="1">Peptidase S24/S26A/S26B/S26C domain-containing protein</fullName>
    </recommendedName>
</protein>
<dbReference type="EMBL" id="DOTR01000086">
    <property type="protein sequence ID" value="HCA03502.1"/>
    <property type="molecule type" value="Genomic_DNA"/>
</dbReference>
<accession>A0A3D0KIV1</accession>
<proteinExistence type="predicted"/>
<dbReference type="InterPro" id="IPR036286">
    <property type="entry name" value="LexA/Signal_pep-like_sf"/>
</dbReference>
<sequence length="68" mass="7965">MARLGKEWLDGVLFQLDGQVHVKRLQHLPGNRIRVISDNSLYPSYEMDETDNFQICARFLGRWAFGRV</sequence>
<reference evidence="2" key="1">
    <citation type="journal article" date="2018" name="Nat. Biotechnol.">
        <title>A standardized bacterial taxonomy based on genome phylogeny substantially revises the tree of life.</title>
        <authorList>
            <person name="Parks D.H."/>
            <person name="Chuvochina M."/>
            <person name="Waite D.W."/>
            <person name="Rinke C."/>
            <person name="Skarshewski A."/>
            <person name="Chaumeil P.A."/>
            <person name="Hugenholtz P."/>
        </authorList>
    </citation>
    <scope>NUCLEOTIDE SEQUENCE [LARGE SCALE GENOMIC DNA]</scope>
    <source>
        <strain evidence="2">UBA11284</strain>
    </source>
</reference>
<gene>
    <name evidence="2" type="ORF">DEO68_15320</name>
</gene>
<evidence type="ECO:0000259" key="1">
    <source>
        <dbReference type="Pfam" id="PF00717"/>
    </source>
</evidence>
<dbReference type="Pfam" id="PF00717">
    <property type="entry name" value="Peptidase_S24"/>
    <property type="match status" value="1"/>
</dbReference>
<dbReference type="InterPro" id="IPR039418">
    <property type="entry name" value="LexA-like"/>
</dbReference>
<dbReference type="CDD" id="cd06529">
    <property type="entry name" value="S24_LexA-like"/>
    <property type="match status" value="1"/>
</dbReference>
<evidence type="ECO:0000313" key="2">
    <source>
        <dbReference type="EMBL" id="HCA03502.1"/>
    </source>
</evidence>
<comment type="caution">
    <text evidence="2">The sequence shown here is derived from an EMBL/GenBank/DDBJ whole genome shotgun (WGS) entry which is preliminary data.</text>
</comment>
<dbReference type="AlphaFoldDB" id="A0A3D0KIV1"/>